<sequence length="234" mass="26500">MDHKDLKIVAVLSFPVAVVSERLIGFEVKNFIINDERTQTQTNHLNATFEHLYIDMNEIKNFLGDGLDYKPEETFPQFILRMHYITYVLAFRTGMSLTIYDIYGGCAIGSDEVLDCEIDVQQPVEYHVHASLIPGTAGQCNSLIRSGLLDRKLVPVACSNKRGYQEIDVTSVYLNIEFIQILREKRLVLLGANNLYLSHRNNRRRGHPGNCVVVAGKDLVDLLVFMQMLSPGLP</sequence>
<dbReference type="AlphaFoldDB" id="A0A9N9C9L3"/>
<comment type="caution">
    <text evidence="1">The sequence shown here is derived from an EMBL/GenBank/DDBJ whole genome shotgun (WGS) entry which is preliminary data.</text>
</comment>
<dbReference type="EMBL" id="CAJVPL010001880">
    <property type="protein sequence ID" value="CAG8591209.1"/>
    <property type="molecule type" value="Genomic_DNA"/>
</dbReference>
<dbReference type="Proteomes" id="UP000789831">
    <property type="component" value="Unassembled WGS sequence"/>
</dbReference>
<gene>
    <name evidence="1" type="ORF">AGERDE_LOCUS8616</name>
</gene>
<dbReference type="OrthoDB" id="2323037at2759"/>
<evidence type="ECO:0000313" key="2">
    <source>
        <dbReference type="Proteomes" id="UP000789831"/>
    </source>
</evidence>
<name>A0A9N9C9L3_9GLOM</name>
<keyword evidence="2" id="KW-1185">Reference proteome</keyword>
<organism evidence="1 2">
    <name type="scientific">Ambispora gerdemannii</name>
    <dbReference type="NCBI Taxonomy" id="144530"/>
    <lineage>
        <taxon>Eukaryota</taxon>
        <taxon>Fungi</taxon>
        <taxon>Fungi incertae sedis</taxon>
        <taxon>Mucoromycota</taxon>
        <taxon>Glomeromycotina</taxon>
        <taxon>Glomeromycetes</taxon>
        <taxon>Archaeosporales</taxon>
        <taxon>Ambisporaceae</taxon>
        <taxon>Ambispora</taxon>
    </lineage>
</organism>
<evidence type="ECO:0000313" key="1">
    <source>
        <dbReference type="EMBL" id="CAG8591209.1"/>
    </source>
</evidence>
<reference evidence="1" key="1">
    <citation type="submission" date="2021-06" db="EMBL/GenBank/DDBJ databases">
        <authorList>
            <person name="Kallberg Y."/>
            <person name="Tangrot J."/>
            <person name="Rosling A."/>
        </authorList>
    </citation>
    <scope>NUCLEOTIDE SEQUENCE</scope>
    <source>
        <strain evidence="1">MT106</strain>
    </source>
</reference>
<proteinExistence type="predicted"/>
<accession>A0A9N9C9L3</accession>
<protein>
    <submittedName>
        <fullName evidence="1">3957_t:CDS:1</fullName>
    </submittedName>
</protein>